<dbReference type="PROSITE" id="PS50943">
    <property type="entry name" value="HTH_CROC1"/>
    <property type="match status" value="1"/>
</dbReference>
<reference evidence="2 3" key="1">
    <citation type="submission" date="2020-04" db="EMBL/GenBank/DDBJ databases">
        <title>Genome-Wide Identification of 5-Methylcytosine Sites in Bacterial Genomes By High-Throughput Sequencing of MspJI Restriction Fragments.</title>
        <authorList>
            <person name="Wu V."/>
        </authorList>
    </citation>
    <scope>NUCLEOTIDE SEQUENCE [LARGE SCALE GENOMIC DNA]</scope>
    <source>
        <strain evidence="2 3">S2</strain>
    </source>
</reference>
<evidence type="ECO:0000313" key="3">
    <source>
        <dbReference type="Proteomes" id="UP000501868"/>
    </source>
</evidence>
<proteinExistence type="predicted"/>
<name>A0A6H1NYX2_PRIMG</name>
<reference evidence="2 3" key="2">
    <citation type="submission" date="2020-04" db="EMBL/GenBank/DDBJ databases">
        <authorList>
            <person name="Fomenkov A."/>
            <person name="Anton B.P."/>
            <person name="Roberts R.J."/>
        </authorList>
    </citation>
    <scope>NUCLEOTIDE SEQUENCE [LARGE SCALE GENOMIC DNA]</scope>
    <source>
        <strain evidence="2 3">S2</strain>
    </source>
</reference>
<dbReference type="InterPro" id="IPR010982">
    <property type="entry name" value="Lambda_DNA-bd_dom_sf"/>
</dbReference>
<dbReference type="SUPFAM" id="SSF47413">
    <property type="entry name" value="lambda repressor-like DNA-binding domains"/>
    <property type="match status" value="1"/>
</dbReference>
<sequence length="209" mass="24730">MNGLEYILNLYNMQHIELAEKLGIKKQNINLWIKGRQNIPKKYLPVLVELFGLYDGFFVKELTEIDKLEIQKEKLKRDLHPVIKSHDMQFSIGEVNDLVEVPIYDKEEMNSIERMIEKTRLVSRFKKAIEIVDDHPYLDTFNLVVELLEKSQHEAVLHKTVEALGHYFEVLPDRVSSDPEQEEFEEEIFEVLDDHKRKGERNEHKSTTI</sequence>
<gene>
    <name evidence="2" type="ORF">HFZ78_06850</name>
</gene>
<dbReference type="CDD" id="cd00093">
    <property type="entry name" value="HTH_XRE"/>
    <property type="match status" value="1"/>
</dbReference>
<protein>
    <submittedName>
        <fullName evidence="2">Transcriptional regulator</fullName>
    </submittedName>
</protein>
<dbReference type="AlphaFoldDB" id="A0A6H1NYX2"/>
<accession>A0A6H1NYX2</accession>
<dbReference type="Gene3D" id="1.10.260.40">
    <property type="entry name" value="lambda repressor-like DNA-binding domains"/>
    <property type="match status" value="1"/>
</dbReference>
<dbReference type="EMBL" id="CP051128">
    <property type="protein sequence ID" value="QIZ06458.1"/>
    <property type="molecule type" value="Genomic_DNA"/>
</dbReference>
<dbReference type="Proteomes" id="UP000501868">
    <property type="component" value="Chromosome"/>
</dbReference>
<feature type="domain" description="HTH cro/C1-type" evidence="1">
    <location>
        <begin position="17"/>
        <end position="57"/>
    </location>
</feature>
<dbReference type="GO" id="GO:0003677">
    <property type="term" value="F:DNA binding"/>
    <property type="evidence" value="ECO:0007669"/>
    <property type="project" value="InterPro"/>
</dbReference>
<organism evidence="2 3">
    <name type="scientific">Priestia megaterium</name>
    <name type="common">Bacillus megaterium</name>
    <dbReference type="NCBI Taxonomy" id="1404"/>
    <lineage>
        <taxon>Bacteria</taxon>
        <taxon>Bacillati</taxon>
        <taxon>Bacillota</taxon>
        <taxon>Bacilli</taxon>
        <taxon>Bacillales</taxon>
        <taxon>Bacillaceae</taxon>
        <taxon>Priestia</taxon>
    </lineage>
</organism>
<evidence type="ECO:0000313" key="2">
    <source>
        <dbReference type="EMBL" id="QIZ06458.1"/>
    </source>
</evidence>
<dbReference type="InterPro" id="IPR001387">
    <property type="entry name" value="Cro/C1-type_HTH"/>
</dbReference>
<evidence type="ECO:0000259" key="1">
    <source>
        <dbReference type="PROSITE" id="PS50943"/>
    </source>
</evidence>